<dbReference type="Proteomes" id="UP001165960">
    <property type="component" value="Unassembled WGS sequence"/>
</dbReference>
<organism evidence="1 2">
    <name type="scientific">Entomophthora muscae</name>
    <dbReference type="NCBI Taxonomy" id="34485"/>
    <lineage>
        <taxon>Eukaryota</taxon>
        <taxon>Fungi</taxon>
        <taxon>Fungi incertae sedis</taxon>
        <taxon>Zoopagomycota</taxon>
        <taxon>Entomophthoromycotina</taxon>
        <taxon>Entomophthoromycetes</taxon>
        <taxon>Entomophthorales</taxon>
        <taxon>Entomophthoraceae</taxon>
        <taxon>Entomophthora</taxon>
    </lineage>
</organism>
<gene>
    <name evidence="1" type="ORF">DSO57_1025154</name>
</gene>
<comment type="caution">
    <text evidence="1">The sequence shown here is derived from an EMBL/GenBank/DDBJ whole genome shotgun (WGS) entry which is preliminary data.</text>
</comment>
<protein>
    <submittedName>
        <fullName evidence="1">Uncharacterized protein</fullName>
    </submittedName>
</protein>
<evidence type="ECO:0000313" key="2">
    <source>
        <dbReference type="Proteomes" id="UP001165960"/>
    </source>
</evidence>
<dbReference type="EMBL" id="QTSX02005110">
    <property type="protein sequence ID" value="KAJ9060985.1"/>
    <property type="molecule type" value="Genomic_DNA"/>
</dbReference>
<evidence type="ECO:0000313" key="1">
    <source>
        <dbReference type="EMBL" id="KAJ9060985.1"/>
    </source>
</evidence>
<accession>A0ACC2SF75</accession>
<sequence>MDTRKQPSHIVELASTRLLYFVQLAECILDQNGATLYEVASKIDVIPTSRYFKDNKIWRQQFQDLPLHLKELLPLTLIVLSNVMQYLYPGLHARLDPVVGGIRMGKKTKVNMLLGIAMVAVHYPKLFPDRKPPQSIITFVCGFNPR</sequence>
<reference evidence="1" key="1">
    <citation type="submission" date="2022-04" db="EMBL/GenBank/DDBJ databases">
        <title>Genome of the entomopathogenic fungus Entomophthora muscae.</title>
        <authorList>
            <person name="Elya C."/>
            <person name="Lovett B.R."/>
            <person name="Lee E."/>
            <person name="Macias A.M."/>
            <person name="Hajek A.E."/>
            <person name="De Bivort B.L."/>
            <person name="Kasson M.T."/>
            <person name="De Fine Licht H.H."/>
            <person name="Stajich J.E."/>
        </authorList>
    </citation>
    <scope>NUCLEOTIDE SEQUENCE</scope>
    <source>
        <strain evidence="1">Berkeley</strain>
    </source>
</reference>
<keyword evidence="2" id="KW-1185">Reference proteome</keyword>
<proteinExistence type="predicted"/>
<name>A0ACC2SF75_9FUNG</name>